<comment type="subcellular location">
    <subcellularLocation>
        <location evidence="1">Cytoplasm</location>
        <location evidence="1">Cytoskeleton</location>
        <location evidence="1">Flagellum axoneme</location>
    </subcellularLocation>
</comment>
<evidence type="ECO:0000256" key="6">
    <source>
        <dbReference type="ARBA" id="ARBA00023069"/>
    </source>
</evidence>
<evidence type="ECO:0000259" key="13">
    <source>
        <dbReference type="Pfam" id="PF14775"/>
    </source>
</evidence>
<evidence type="ECO:0000256" key="3">
    <source>
        <dbReference type="ARBA" id="ARBA00013815"/>
    </source>
</evidence>
<evidence type="ECO:0000256" key="5">
    <source>
        <dbReference type="ARBA" id="ARBA00023054"/>
    </source>
</evidence>
<keyword evidence="15" id="KW-1185">Reference proteome</keyword>
<reference evidence="15" key="1">
    <citation type="submission" date="2018-06" db="EMBL/GenBank/DDBJ databases">
        <title>Genome assembly of Danube salmon.</title>
        <authorList>
            <person name="Macqueen D.J."/>
            <person name="Gundappa M.K."/>
        </authorList>
    </citation>
    <scope>NUCLEOTIDE SEQUENCE [LARGE SCALE GENOMIC DNA]</scope>
</reference>
<feature type="region of interest" description="Disordered" evidence="11">
    <location>
        <begin position="1"/>
        <end position="77"/>
    </location>
</feature>
<reference evidence="14" key="3">
    <citation type="submission" date="2025-09" db="UniProtKB">
        <authorList>
            <consortium name="Ensembl"/>
        </authorList>
    </citation>
    <scope>IDENTIFICATION</scope>
</reference>
<dbReference type="GO" id="GO:0070286">
    <property type="term" value="P:axonemal dynein complex assembly"/>
    <property type="evidence" value="ECO:0007669"/>
    <property type="project" value="InterPro"/>
</dbReference>
<dbReference type="PANTHER" id="PTHR21625:SF1">
    <property type="entry name" value="DYNEIN REGULATORY COMPLEX PROTEIN 1"/>
    <property type="match status" value="1"/>
</dbReference>
<evidence type="ECO:0000256" key="4">
    <source>
        <dbReference type="ARBA" id="ARBA00022846"/>
    </source>
</evidence>
<dbReference type="InterPro" id="IPR039505">
    <property type="entry name" value="DRC1/2_N"/>
</dbReference>
<accession>A0A4W5JRL6</accession>
<feature type="domain" description="Dynein regulatory complex protein 1/2 N-terminal" evidence="12">
    <location>
        <begin position="90"/>
        <end position="191"/>
    </location>
</feature>
<evidence type="ECO:0000256" key="1">
    <source>
        <dbReference type="ARBA" id="ARBA00004611"/>
    </source>
</evidence>
<dbReference type="GO" id="GO:0060285">
    <property type="term" value="P:cilium-dependent cell motility"/>
    <property type="evidence" value="ECO:0007669"/>
    <property type="project" value="TreeGrafter"/>
</dbReference>
<feature type="compositionally biased region" description="Basic and acidic residues" evidence="11">
    <location>
        <begin position="36"/>
        <end position="62"/>
    </location>
</feature>
<evidence type="ECO:0000256" key="8">
    <source>
        <dbReference type="ARBA" id="ARBA00031554"/>
    </source>
</evidence>
<evidence type="ECO:0000313" key="14">
    <source>
        <dbReference type="Ensembl" id="ENSHHUP00000006297.1"/>
    </source>
</evidence>
<feature type="coiled-coil region" evidence="10">
    <location>
        <begin position="240"/>
        <end position="377"/>
    </location>
</feature>
<comment type="function">
    <text evidence="9">Component of the nexin-dynein regulatory complex (N-DRC) a key regulator of ciliary/flagellar motility which maintains the alignment and integrity of the distal axoneme and regulates microtubule sliding in motile axonemes. Plays a critical role in the assembly of N-DRC and also stabilizes the assembly of multiple inner dynein arms and radial spokes. Coassembles with CCDC65/DRC2 to form a central scaffold needed for assembly of the N-DRC and its attachment to the outer doublet microtubules.</text>
</comment>
<keyword evidence="6" id="KW-0969">Cilium</keyword>
<evidence type="ECO:0000256" key="2">
    <source>
        <dbReference type="ARBA" id="ARBA00009688"/>
    </source>
</evidence>
<evidence type="ECO:0000256" key="9">
    <source>
        <dbReference type="ARBA" id="ARBA00046115"/>
    </source>
</evidence>
<dbReference type="InterPro" id="IPR039750">
    <property type="entry name" value="DRC1/DRC2"/>
</dbReference>
<comment type="similarity">
    <text evidence="2">Belongs to the DRC1 family.</text>
</comment>
<feature type="region of interest" description="Disordered" evidence="11">
    <location>
        <begin position="500"/>
        <end position="521"/>
    </location>
</feature>
<dbReference type="GeneTree" id="ENSGT00940000153804"/>
<evidence type="ECO:0000256" key="11">
    <source>
        <dbReference type="SAM" id="MobiDB-lite"/>
    </source>
</evidence>
<name>A0A4W5JRL6_9TELE</name>
<feature type="coiled-coil region" evidence="10">
    <location>
        <begin position="159"/>
        <end position="201"/>
    </location>
</feature>
<dbReference type="AlphaFoldDB" id="A0A4W5JRL6"/>
<dbReference type="GO" id="GO:0005858">
    <property type="term" value="C:axonemal dynein complex"/>
    <property type="evidence" value="ECO:0007669"/>
    <property type="project" value="InterPro"/>
</dbReference>
<evidence type="ECO:0000259" key="12">
    <source>
        <dbReference type="Pfam" id="PF14772"/>
    </source>
</evidence>
<organism evidence="14 15">
    <name type="scientific">Hucho hucho</name>
    <name type="common">huchen</name>
    <dbReference type="NCBI Taxonomy" id="62062"/>
    <lineage>
        <taxon>Eukaryota</taxon>
        <taxon>Metazoa</taxon>
        <taxon>Chordata</taxon>
        <taxon>Craniata</taxon>
        <taxon>Vertebrata</taxon>
        <taxon>Euteleostomi</taxon>
        <taxon>Actinopterygii</taxon>
        <taxon>Neopterygii</taxon>
        <taxon>Teleostei</taxon>
        <taxon>Protacanthopterygii</taxon>
        <taxon>Salmoniformes</taxon>
        <taxon>Salmonidae</taxon>
        <taxon>Salmoninae</taxon>
        <taxon>Hucho</taxon>
    </lineage>
</organism>
<keyword evidence="5 10" id="KW-0175">Coiled coil</keyword>
<keyword evidence="7" id="KW-0966">Cell projection</keyword>
<protein>
    <recommendedName>
        <fullName evidence="3">Dynein regulatory complex protein 1</fullName>
    </recommendedName>
    <alternativeName>
        <fullName evidence="8">Coiled-coil domain-containing protein 164</fullName>
    </alternativeName>
</protein>
<dbReference type="PANTHER" id="PTHR21625">
    <property type="entry name" value="NYD-SP28 PROTEIN"/>
    <property type="match status" value="1"/>
</dbReference>
<dbReference type="InterPro" id="IPR029440">
    <property type="entry name" value="DRC1_C"/>
</dbReference>
<keyword evidence="4" id="KW-0282">Flagellum</keyword>
<evidence type="ECO:0000313" key="15">
    <source>
        <dbReference type="Proteomes" id="UP000314982"/>
    </source>
</evidence>
<proteinExistence type="inferred from homology"/>
<dbReference type="Pfam" id="PF14772">
    <property type="entry name" value="NYD-SP28"/>
    <property type="match status" value="1"/>
</dbReference>
<dbReference type="Pfam" id="PF14775">
    <property type="entry name" value="NYD-SP28_assoc"/>
    <property type="match status" value="1"/>
</dbReference>
<dbReference type="Proteomes" id="UP000314982">
    <property type="component" value="Unassembled WGS sequence"/>
</dbReference>
<sequence>MSQDGNLREDTEEAVPSVDSENPEERIAARRLRIAARSEAKKRQELGDDSHEKKDIKEEARKSQHQVEQSEKRMIKLQSDGTELVTNIQVAADSRESQRRTEVEEAHRLRVEKLENEAKSSLEKFEEITRKWTVAKMKEIPQDLRDSLSSQQQLCALLIEDKNKLIHELQKEMKLSDDRYVKDLKKQGEDVDLMIERMEDQVKFLMGSYRDELDQIENSFEHERKILLTGNRKKWEQYMKERQDKELENVMQRMKRVEEYEVLLQQLRTEDAEEYNMIKIKLDTDVQILEQQLQQMKATYQLNQEKLEYNFQVLKKRDEENTITKSQQKRKITRLQDVVNNLKIKCANQEKQSREENQNLTDDYTRIMQQYKHMQKKMRHFAAIDAKKFEEVWLMNEEEVKALVEKALDTDRLVHEQQLGLAWQRPPLAFMERCGPLQPQRQAQKTAHQAISELLRLGQTSGCSLGKGKYREAGAGPEAGVGPGAESPALAVEVYESGAGLESGSSEVERESEGSGGEHSGTVSVKMVKKLLELLCDEAGFLIESKLLKLLSPLEKDEQSLMKLDSIFTAMGIESEEDVYKLADFFMKYRHTQGEQTQDVSAKWGVASPQAERGEFTSSCSPTSDLIHPNDVLVALRAFTAHHCRPRELAASHQPSMLGLGGREDTEDAAYWEAMGDVIPEAKLKIWGALETALDKYHIVLTERSKFITDTQSLKQQNTELRMLLHQYVNSRVGVPVIASRGFVSRMCLLI</sequence>
<dbReference type="Ensembl" id="ENSHHUT00000006484.1">
    <property type="protein sequence ID" value="ENSHHUP00000006297.1"/>
    <property type="gene ID" value="ENSHHUG00000003880.1"/>
</dbReference>
<evidence type="ECO:0000256" key="7">
    <source>
        <dbReference type="ARBA" id="ARBA00023273"/>
    </source>
</evidence>
<dbReference type="GO" id="GO:0003352">
    <property type="term" value="P:regulation of cilium movement"/>
    <property type="evidence" value="ECO:0007669"/>
    <property type="project" value="TreeGrafter"/>
</dbReference>
<feature type="domain" description="Dynein regulatory complex protein 1 C-terminal" evidence="13">
    <location>
        <begin position="670"/>
        <end position="729"/>
    </location>
</feature>
<dbReference type="STRING" id="62062.ENSHHUP00000006297"/>
<evidence type="ECO:0000256" key="10">
    <source>
        <dbReference type="SAM" id="Coils"/>
    </source>
</evidence>
<feature type="coiled-coil region" evidence="10">
    <location>
        <begin position="104"/>
        <end position="131"/>
    </location>
</feature>
<reference evidence="14" key="2">
    <citation type="submission" date="2025-08" db="UniProtKB">
        <authorList>
            <consortium name="Ensembl"/>
        </authorList>
    </citation>
    <scope>IDENTIFICATION</scope>
</reference>